<sequence length="52" mass="5852">MILPQVHLPKPCYESLPLKGIAFLETAQSRTATGDIYKGQGRNQRELMIHIS</sequence>
<reference evidence="2" key="3">
    <citation type="submission" date="2024-02" db="UniProtKB">
        <authorList>
            <consortium name="WormBaseParasite"/>
        </authorList>
    </citation>
    <scope>IDENTIFICATION</scope>
    <source>
        <strain evidence="2">pt0022</strain>
    </source>
</reference>
<protein>
    <submittedName>
        <fullName evidence="2">Uncharacterized protein</fullName>
    </submittedName>
</protein>
<dbReference type="Proteomes" id="UP000093561">
    <property type="component" value="Unassembled WGS sequence"/>
</dbReference>
<evidence type="ECO:0000313" key="2">
    <source>
        <dbReference type="WBParaSite" id="mrna-Wban_05480"/>
    </source>
</evidence>
<organism evidence="1 2">
    <name type="scientific">Wuchereria bancrofti</name>
    <dbReference type="NCBI Taxonomy" id="6293"/>
    <lineage>
        <taxon>Eukaryota</taxon>
        <taxon>Metazoa</taxon>
        <taxon>Ecdysozoa</taxon>
        <taxon>Nematoda</taxon>
        <taxon>Chromadorea</taxon>
        <taxon>Rhabditida</taxon>
        <taxon>Spirurina</taxon>
        <taxon>Spiruromorpha</taxon>
        <taxon>Filarioidea</taxon>
        <taxon>Onchocercidae</taxon>
        <taxon>Wuchereria</taxon>
    </lineage>
</organism>
<name>A0AAF5PTW3_WUCBA</name>
<reference evidence="1" key="1">
    <citation type="submission" date="2015-03" db="EMBL/GenBank/DDBJ databases">
        <title>Wuchereria bancrofti Genome Sequencing Papua New Guinea Strain.</title>
        <authorList>
            <person name="Small S.T."/>
            <person name="Serre D."/>
            <person name="Zimmerman P.A."/>
        </authorList>
    </citation>
    <scope>NUCLEOTIDE SEQUENCE [LARGE SCALE GENOMIC DNA]</scope>
    <source>
        <strain evidence="1">pt0022</strain>
    </source>
</reference>
<dbReference type="AlphaFoldDB" id="A0AAF5PTW3"/>
<proteinExistence type="predicted"/>
<evidence type="ECO:0000313" key="1">
    <source>
        <dbReference type="Proteomes" id="UP000093561"/>
    </source>
</evidence>
<reference evidence="1" key="2">
    <citation type="journal article" date="2016" name="Mol. Ecol.">
        <title>Population genomics of the filarial nematode parasite Wuchereria bancrofti from mosquitoes.</title>
        <authorList>
            <person name="Small S.T."/>
            <person name="Reimer L.J."/>
            <person name="Tisch D.J."/>
            <person name="King C.L."/>
            <person name="Christensen B.M."/>
            <person name="Siba P.M."/>
            <person name="Kazura J.W."/>
            <person name="Serre D."/>
            <person name="Zimmerman P.A."/>
        </authorList>
    </citation>
    <scope>NUCLEOTIDE SEQUENCE</scope>
    <source>
        <strain evidence="1">pt0022</strain>
    </source>
</reference>
<accession>A0AAF5PTW3</accession>
<dbReference type="WBParaSite" id="mrna-Wban_05480">
    <property type="protein sequence ID" value="mrna-Wban_05480"/>
    <property type="gene ID" value="Wban_05480"/>
</dbReference>